<gene>
    <name evidence="3" type="ORF">MTX78_12505</name>
</gene>
<evidence type="ECO:0000259" key="2">
    <source>
        <dbReference type="SMART" id="SM00860"/>
    </source>
</evidence>
<proteinExistence type="predicted"/>
<name>A0ABY4CRR8_9BACT</name>
<evidence type="ECO:0000313" key="3">
    <source>
        <dbReference type="EMBL" id="UOG72949.1"/>
    </source>
</evidence>
<reference evidence="3 4" key="1">
    <citation type="submission" date="2022-03" db="EMBL/GenBank/DDBJ databases">
        <title>Hymenobactersp. isolated from the air.</title>
        <authorList>
            <person name="Won M."/>
            <person name="Kwon S.-W."/>
        </authorList>
    </citation>
    <scope>NUCLEOTIDE SEQUENCE [LARGE SCALE GENOMIC DNA]</scope>
    <source>
        <strain evidence="3 4">KACC 21982</strain>
    </source>
</reference>
<keyword evidence="4" id="KW-1185">Reference proteome</keyword>
<protein>
    <submittedName>
        <fullName evidence="3">SMI1/KNR4 family protein</fullName>
    </submittedName>
</protein>
<dbReference type="EMBL" id="CP094669">
    <property type="protein sequence ID" value="UOG72949.1"/>
    <property type="molecule type" value="Genomic_DNA"/>
</dbReference>
<evidence type="ECO:0000256" key="1">
    <source>
        <dbReference type="SAM" id="MobiDB-lite"/>
    </source>
</evidence>
<feature type="domain" description="Knr4/Smi1-like" evidence="2">
    <location>
        <begin position="22"/>
        <end position="162"/>
    </location>
</feature>
<sequence length="201" mass="21712">MLPAIDITTFWDDSDYYTNPAPLTPAMVSQAEKQLGYMLPDSYIQLLTSKNGGTPRNTRFPTATPTSWADDHIAISGICGLGGQWGIDSMELGSKFMLEEWGYPPIGIVVAQCPSAGHDAVMLDYRRCGAQGEPQVVHVSVEEDEEPNITFLADNFQEFLAGLVNEEQFAVASSNDDFSDFQTLPAAPANETATGSAPDPS</sequence>
<dbReference type="SUPFAM" id="SSF160631">
    <property type="entry name" value="SMI1/KNR4-like"/>
    <property type="match status" value="1"/>
</dbReference>
<organism evidence="3 4">
    <name type="scientific">Hymenobacter tibetensis</name>
    <dbReference type="NCBI Taxonomy" id="497967"/>
    <lineage>
        <taxon>Bacteria</taxon>
        <taxon>Pseudomonadati</taxon>
        <taxon>Bacteroidota</taxon>
        <taxon>Cytophagia</taxon>
        <taxon>Cytophagales</taxon>
        <taxon>Hymenobacteraceae</taxon>
        <taxon>Hymenobacter</taxon>
    </lineage>
</organism>
<dbReference type="InterPro" id="IPR037883">
    <property type="entry name" value="Knr4/Smi1-like_sf"/>
</dbReference>
<accession>A0ABY4CRR8</accession>
<dbReference type="SMART" id="SM00860">
    <property type="entry name" value="SMI1_KNR4"/>
    <property type="match status" value="1"/>
</dbReference>
<dbReference type="Gene3D" id="3.40.1580.10">
    <property type="entry name" value="SMI1/KNR4-like"/>
    <property type="match status" value="1"/>
</dbReference>
<dbReference type="Pfam" id="PF09346">
    <property type="entry name" value="SMI1_KNR4"/>
    <property type="match status" value="1"/>
</dbReference>
<feature type="region of interest" description="Disordered" evidence="1">
    <location>
        <begin position="180"/>
        <end position="201"/>
    </location>
</feature>
<dbReference type="RefSeq" id="WP_243794527.1">
    <property type="nucleotide sequence ID" value="NZ_CP094669.1"/>
</dbReference>
<dbReference type="InterPro" id="IPR018958">
    <property type="entry name" value="Knr4/Smi1-like_dom"/>
</dbReference>
<evidence type="ECO:0000313" key="4">
    <source>
        <dbReference type="Proteomes" id="UP000831113"/>
    </source>
</evidence>
<dbReference type="Proteomes" id="UP000831113">
    <property type="component" value="Chromosome"/>
</dbReference>